<keyword evidence="3" id="KW-0479">Metal-binding</keyword>
<reference evidence="5 6" key="1">
    <citation type="journal article" date="2013" name="Genome Announc.">
        <title>Complete genome sequence of Simiduia agarivorans SA1(T), a marine bacterium able to degrade a variety of polysaccharides.</title>
        <authorList>
            <person name="Lin S.Y."/>
            <person name="Shieh W.Y."/>
            <person name="Chen J.S."/>
            <person name="Tang S.L."/>
        </authorList>
    </citation>
    <scope>NUCLEOTIDE SEQUENCE [LARGE SCALE GENOMIC DNA]</scope>
    <source>
        <strain evidence="6">DSM 21679 / JCM 13881 / BCRC 17597 / SA1</strain>
    </source>
</reference>
<evidence type="ECO:0000256" key="3">
    <source>
        <dbReference type="PIRSR" id="PIRSR605511-2"/>
    </source>
</evidence>
<feature type="binding site" evidence="3">
    <location>
        <position position="97"/>
    </location>
    <ligand>
        <name>substrate</name>
    </ligand>
</feature>
<feature type="binding site" evidence="3">
    <location>
        <position position="116"/>
    </location>
    <ligand>
        <name>substrate</name>
    </ligand>
</feature>
<dbReference type="Pfam" id="PF08450">
    <property type="entry name" value="SGL"/>
    <property type="match status" value="1"/>
</dbReference>
<keyword evidence="6" id="KW-1185">Reference proteome</keyword>
<evidence type="ECO:0000256" key="2">
    <source>
        <dbReference type="PIRSR" id="PIRSR605511-1"/>
    </source>
</evidence>
<accession>K4KQX1</accession>
<dbReference type="GO" id="GO:0004341">
    <property type="term" value="F:gluconolactonase activity"/>
    <property type="evidence" value="ECO:0007669"/>
    <property type="project" value="TreeGrafter"/>
</dbReference>
<comment type="cofactor">
    <cofactor evidence="3">
        <name>Zn(2+)</name>
        <dbReference type="ChEBI" id="CHEBI:29105"/>
    </cofactor>
    <text evidence="3">Binds 1 divalent metal cation per subunit.</text>
</comment>
<feature type="binding site" evidence="3">
    <location>
        <position position="149"/>
    </location>
    <ligand>
        <name>a divalent metal cation</name>
        <dbReference type="ChEBI" id="CHEBI:60240"/>
    </ligand>
</feature>
<dbReference type="Proteomes" id="UP000000466">
    <property type="component" value="Chromosome"/>
</dbReference>
<evidence type="ECO:0000313" key="6">
    <source>
        <dbReference type="Proteomes" id="UP000000466"/>
    </source>
</evidence>
<evidence type="ECO:0000259" key="4">
    <source>
        <dbReference type="Pfam" id="PF08450"/>
    </source>
</evidence>
<feature type="binding site" evidence="3">
    <location>
        <position position="12"/>
    </location>
    <ligand>
        <name>a divalent metal cation</name>
        <dbReference type="ChEBI" id="CHEBI:60240"/>
    </ligand>
</feature>
<gene>
    <name evidence="5" type="ordered locus">M5M_16990</name>
</gene>
<keyword evidence="3" id="KW-0862">Zinc</keyword>
<dbReference type="HOGENOM" id="CLU_036110_3_1_6"/>
<dbReference type="STRING" id="1117647.M5M_16990"/>
<dbReference type="InterPro" id="IPR013658">
    <property type="entry name" value="SGL"/>
</dbReference>
<dbReference type="SUPFAM" id="SSF63829">
    <property type="entry name" value="Calcium-dependent phosphotriesterase"/>
    <property type="match status" value="1"/>
</dbReference>
<dbReference type="eggNOG" id="COG3386">
    <property type="taxonomic scope" value="Bacteria"/>
</dbReference>
<feature type="domain" description="SMP-30/Gluconolactonase/LRE-like region" evidence="4">
    <location>
        <begin position="10"/>
        <end position="256"/>
    </location>
</feature>
<dbReference type="EMBL" id="CP003746">
    <property type="protein sequence ID" value="AFV00529.1"/>
    <property type="molecule type" value="Genomic_DNA"/>
</dbReference>
<feature type="binding site" evidence="3">
    <location>
        <position position="198"/>
    </location>
    <ligand>
        <name>a divalent metal cation</name>
        <dbReference type="ChEBI" id="CHEBI:60240"/>
    </ligand>
</feature>
<evidence type="ECO:0000256" key="1">
    <source>
        <dbReference type="ARBA" id="ARBA00008853"/>
    </source>
</evidence>
<dbReference type="PANTHER" id="PTHR10907">
    <property type="entry name" value="REGUCALCIN"/>
    <property type="match status" value="1"/>
</dbReference>
<dbReference type="GO" id="GO:0005509">
    <property type="term" value="F:calcium ion binding"/>
    <property type="evidence" value="ECO:0007669"/>
    <property type="project" value="TreeGrafter"/>
</dbReference>
<dbReference type="InterPro" id="IPR005511">
    <property type="entry name" value="SMP-30"/>
</dbReference>
<comment type="similarity">
    <text evidence="1">Belongs to the SMP-30/CGR1 family.</text>
</comment>
<dbReference type="KEGG" id="saga:M5M_16990"/>
<feature type="active site" description="Proton donor/acceptor" evidence="2">
    <location>
        <position position="198"/>
    </location>
</feature>
<dbReference type="InterPro" id="IPR011042">
    <property type="entry name" value="6-blade_b-propeller_TolB-like"/>
</dbReference>
<sequence length="295" mass="32830">MDEVSVHNGLGECVLWDEHTGKLLWTDMPGKVFYRYQVQTQALESFSLPEDLCSFAMIERSPWLLAAFQSGLAKYLPETGEIRWFWKLPEGKKLRMNDGRCDAAGRFWVGSLIDREHCYSDDPEEQGGLYCVAPDGTVSQHLHNVRLSNSICWSPDSRILYFSDSTKKCIEAFAFDLENGTLGAGRSLINLPPHCNPDGSVTDSEGHLWNALWGSSQLVRISPAGKISDRLQLPVSQPACPTFAGPSHNWLVTSSATYSLSEEALAAEPGAGNLFIYETAYTGKPEYRFKDQLPV</sequence>
<dbReference type="AlphaFoldDB" id="K4KQX1"/>
<organism evidence="5 6">
    <name type="scientific">Simiduia agarivorans (strain DSM 21679 / JCM 13881 / BCRC 17597 / SA1)</name>
    <dbReference type="NCBI Taxonomy" id="1117647"/>
    <lineage>
        <taxon>Bacteria</taxon>
        <taxon>Pseudomonadati</taxon>
        <taxon>Pseudomonadota</taxon>
        <taxon>Gammaproteobacteria</taxon>
        <taxon>Cellvibrionales</taxon>
        <taxon>Cellvibrionaceae</taxon>
        <taxon>Simiduia</taxon>
    </lineage>
</organism>
<dbReference type="Gene3D" id="2.120.10.30">
    <property type="entry name" value="TolB, C-terminal domain"/>
    <property type="match status" value="1"/>
</dbReference>
<evidence type="ECO:0000313" key="5">
    <source>
        <dbReference type="EMBL" id="AFV00529.1"/>
    </source>
</evidence>
<dbReference type="PRINTS" id="PR01790">
    <property type="entry name" value="SMP30FAMILY"/>
</dbReference>
<dbReference type="GO" id="GO:0019853">
    <property type="term" value="P:L-ascorbic acid biosynthetic process"/>
    <property type="evidence" value="ECO:0007669"/>
    <property type="project" value="TreeGrafter"/>
</dbReference>
<feature type="binding site" evidence="3">
    <location>
        <position position="95"/>
    </location>
    <ligand>
        <name>substrate</name>
    </ligand>
</feature>
<name>K4KQX1_SIMAS</name>
<proteinExistence type="inferred from homology"/>
<protein>
    <submittedName>
        <fullName evidence="5">Regucalcin</fullName>
    </submittedName>
</protein>
<dbReference type="PANTHER" id="PTHR10907:SF47">
    <property type="entry name" value="REGUCALCIN"/>
    <property type="match status" value="1"/>
</dbReference>